<name>A0ABY7NNY7_9SPHN</name>
<dbReference type="Proteomes" id="UP001210865">
    <property type="component" value="Chromosome"/>
</dbReference>
<gene>
    <name evidence="2" type="ORF">PBT88_15810</name>
</gene>
<sequence length="143" mass="16226">MPMTDHFDRLADQIKLGRDPASVRRRLEHAERLLERLFVIPGINRPIGLDVILDIVPGIGDVSAAVLGGWIVWEARNLGMSKWQMARMAGNVGFDFVLGLIPWVGAIPDFFFRSNTMNLKIIKRHLDRHYPESAIVEGEAIRR</sequence>
<reference evidence="2 3" key="1">
    <citation type="submission" date="2022-12" db="EMBL/GenBank/DDBJ databases">
        <title>Sphingomonas abieness sp. nov., an endophytic bacterium isolated from Abies koreana.</title>
        <authorList>
            <person name="Jiang L."/>
            <person name="Lee J."/>
        </authorList>
    </citation>
    <scope>NUCLEOTIDE SEQUENCE [LARGE SCALE GENOMIC DNA]</scope>
    <source>
        <strain evidence="3">PAMB 00755</strain>
    </source>
</reference>
<proteinExistence type="predicted"/>
<keyword evidence="1" id="KW-0472">Membrane</keyword>
<feature type="transmembrane region" description="Helical" evidence="1">
    <location>
        <begin position="93"/>
        <end position="112"/>
    </location>
</feature>
<keyword evidence="3" id="KW-1185">Reference proteome</keyword>
<evidence type="ECO:0000313" key="2">
    <source>
        <dbReference type="EMBL" id="WBO21629.1"/>
    </source>
</evidence>
<keyword evidence="1" id="KW-1133">Transmembrane helix</keyword>
<dbReference type="RefSeq" id="WP_270076277.1">
    <property type="nucleotide sequence ID" value="NZ_CP115174.1"/>
</dbReference>
<dbReference type="PANTHER" id="PTHR35519:SF2">
    <property type="entry name" value="PH DOMAIN PROTEIN"/>
    <property type="match status" value="1"/>
</dbReference>
<dbReference type="PANTHER" id="PTHR35519">
    <property type="entry name" value="MEMBRANE PROTEINS"/>
    <property type="match status" value="1"/>
</dbReference>
<keyword evidence="1" id="KW-0812">Transmembrane</keyword>
<dbReference type="EMBL" id="CP115174">
    <property type="protein sequence ID" value="WBO21629.1"/>
    <property type="molecule type" value="Genomic_DNA"/>
</dbReference>
<feature type="transmembrane region" description="Helical" evidence="1">
    <location>
        <begin position="51"/>
        <end position="73"/>
    </location>
</feature>
<organism evidence="2 3">
    <name type="scientific">Sphingomonas abietis</name>
    <dbReference type="NCBI Taxonomy" id="3012344"/>
    <lineage>
        <taxon>Bacteria</taxon>
        <taxon>Pseudomonadati</taxon>
        <taxon>Pseudomonadota</taxon>
        <taxon>Alphaproteobacteria</taxon>
        <taxon>Sphingomonadales</taxon>
        <taxon>Sphingomonadaceae</taxon>
        <taxon>Sphingomonas</taxon>
    </lineage>
</organism>
<dbReference type="InterPro" id="IPR025187">
    <property type="entry name" value="DUF4112"/>
</dbReference>
<evidence type="ECO:0000313" key="3">
    <source>
        <dbReference type="Proteomes" id="UP001210865"/>
    </source>
</evidence>
<dbReference type="Pfam" id="PF13430">
    <property type="entry name" value="DUF4112"/>
    <property type="match status" value="1"/>
</dbReference>
<protein>
    <submittedName>
        <fullName evidence="2">DUF4112 domain-containing protein</fullName>
    </submittedName>
</protein>
<evidence type="ECO:0000256" key="1">
    <source>
        <dbReference type="SAM" id="Phobius"/>
    </source>
</evidence>
<accession>A0ABY7NNY7</accession>